<dbReference type="Proteomes" id="UP001194468">
    <property type="component" value="Unassembled WGS sequence"/>
</dbReference>
<feature type="region of interest" description="Disordered" evidence="1">
    <location>
        <begin position="40"/>
        <end position="93"/>
    </location>
</feature>
<organism evidence="2 3">
    <name type="scientific">Boletus edulis BED1</name>
    <dbReference type="NCBI Taxonomy" id="1328754"/>
    <lineage>
        <taxon>Eukaryota</taxon>
        <taxon>Fungi</taxon>
        <taxon>Dikarya</taxon>
        <taxon>Basidiomycota</taxon>
        <taxon>Agaricomycotina</taxon>
        <taxon>Agaricomycetes</taxon>
        <taxon>Agaricomycetidae</taxon>
        <taxon>Boletales</taxon>
        <taxon>Boletineae</taxon>
        <taxon>Boletaceae</taxon>
        <taxon>Boletoideae</taxon>
        <taxon>Boletus</taxon>
    </lineage>
</organism>
<keyword evidence="3" id="KW-1185">Reference proteome</keyword>
<proteinExistence type="predicted"/>
<name>A0AAD4BDT3_BOLED</name>
<reference evidence="2" key="2">
    <citation type="journal article" date="2020" name="Nat. Commun.">
        <title>Large-scale genome sequencing of mycorrhizal fungi provides insights into the early evolution of symbiotic traits.</title>
        <authorList>
            <person name="Miyauchi S."/>
            <person name="Kiss E."/>
            <person name="Kuo A."/>
            <person name="Drula E."/>
            <person name="Kohler A."/>
            <person name="Sanchez-Garcia M."/>
            <person name="Morin E."/>
            <person name="Andreopoulos B."/>
            <person name="Barry K.W."/>
            <person name="Bonito G."/>
            <person name="Buee M."/>
            <person name="Carver A."/>
            <person name="Chen C."/>
            <person name="Cichocki N."/>
            <person name="Clum A."/>
            <person name="Culley D."/>
            <person name="Crous P.W."/>
            <person name="Fauchery L."/>
            <person name="Girlanda M."/>
            <person name="Hayes R.D."/>
            <person name="Keri Z."/>
            <person name="LaButti K."/>
            <person name="Lipzen A."/>
            <person name="Lombard V."/>
            <person name="Magnuson J."/>
            <person name="Maillard F."/>
            <person name="Murat C."/>
            <person name="Nolan M."/>
            <person name="Ohm R.A."/>
            <person name="Pangilinan J."/>
            <person name="Pereira M.F."/>
            <person name="Perotto S."/>
            <person name="Peter M."/>
            <person name="Pfister S."/>
            <person name="Riley R."/>
            <person name="Sitrit Y."/>
            <person name="Stielow J.B."/>
            <person name="Szollosi G."/>
            <person name="Zifcakova L."/>
            <person name="Stursova M."/>
            <person name="Spatafora J.W."/>
            <person name="Tedersoo L."/>
            <person name="Vaario L.M."/>
            <person name="Yamada A."/>
            <person name="Yan M."/>
            <person name="Wang P."/>
            <person name="Xu J."/>
            <person name="Bruns T."/>
            <person name="Baldrian P."/>
            <person name="Vilgalys R."/>
            <person name="Dunand C."/>
            <person name="Henrissat B."/>
            <person name="Grigoriev I.V."/>
            <person name="Hibbett D."/>
            <person name="Nagy L.G."/>
            <person name="Martin F.M."/>
        </authorList>
    </citation>
    <scope>NUCLEOTIDE SEQUENCE</scope>
    <source>
        <strain evidence="2">BED1</strain>
    </source>
</reference>
<sequence length="93" mass="10513">MLEQSRRLAGVPTFTPSVFPITVRHLVDRPLLVPLRPIRRVDGRGRSPHAKRARSNAGGCSETLPRRSVGRFRRTPDVSRQPRVAFCSRGRDD</sequence>
<reference evidence="2" key="1">
    <citation type="submission" date="2019-10" db="EMBL/GenBank/DDBJ databases">
        <authorList>
            <consortium name="DOE Joint Genome Institute"/>
            <person name="Kuo A."/>
            <person name="Miyauchi S."/>
            <person name="Kiss E."/>
            <person name="Drula E."/>
            <person name="Kohler A."/>
            <person name="Sanchez-Garcia M."/>
            <person name="Andreopoulos B."/>
            <person name="Barry K.W."/>
            <person name="Bonito G."/>
            <person name="Buee M."/>
            <person name="Carver A."/>
            <person name="Chen C."/>
            <person name="Cichocki N."/>
            <person name="Clum A."/>
            <person name="Culley D."/>
            <person name="Crous P.W."/>
            <person name="Fauchery L."/>
            <person name="Girlanda M."/>
            <person name="Hayes R."/>
            <person name="Keri Z."/>
            <person name="LaButti K."/>
            <person name="Lipzen A."/>
            <person name="Lombard V."/>
            <person name="Magnuson J."/>
            <person name="Maillard F."/>
            <person name="Morin E."/>
            <person name="Murat C."/>
            <person name="Nolan M."/>
            <person name="Ohm R."/>
            <person name="Pangilinan J."/>
            <person name="Pereira M."/>
            <person name="Perotto S."/>
            <person name="Peter M."/>
            <person name="Riley R."/>
            <person name="Sitrit Y."/>
            <person name="Stielow B."/>
            <person name="Szollosi G."/>
            <person name="Zifcakova L."/>
            <person name="Stursova M."/>
            <person name="Spatafora J.W."/>
            <person name="Tedersoo L."/>
            <person name="Vaario L.-M."/>
            <person name="Yamada A."/>
            <person name="Yan M."/>
            <person name="Wang P."/>
            <person name="Xu J."/>
            <person name="Bruns T."/>
            <person name="Baldrian P."/>
            <person name="Vilgalys R."/>
            <person name="Henrissat B."/>
            <person name="Grigoriev I.V."/>
            <person name="Hibbett D."/>
            <person name="Nagy L.G."/>
            <person name="Martin F.M."/>
        </authorList>
    </citation>
    <scope>NUCLEOTIDE SEQUENCE</scope>
    <source>
        <strain evidence="2">BED1</strain>
    </source>
</reference>
<evidence type="ECO:0000313" key="2">
    <source>
        <dbReference type="EMBL" id="KAF8421111.1"/>
    </source>
</evidence>
<comment type="caution">
    <text evidence="2">The sequence shown here is derived from an EMBL/GenBank/DDBJ whole genome shotgun (WGS) entry which is preliminary data.</text>
</comment>
<dbReference type="EMBL" id="WHUW01000146">
    <property type="protein sequence ID" value="KAF8421111.1"/>
    <property type="molecule type" value="Genomic_DNA"/>
</dbReference>
<evidence type="ECO:0000256" key="1">
    <source>
        <dbReference type="SAM" id="MobiDB-lite"/>
    </source>
</evidence>
<protein>
    <submittedName>
        <fullName evidence="2">Uncharacterized protein</fullName>
    </submittedName>
</protein>
<dbReference type="AlphaFoldDB" id="A0AAD4BDT3"/>
<gene>
    <name evidence="2" type="ORF">L210DRAFT_3573272</name>
</gene>
<accession>A0AAD4BDT3</accession>
<evidence type="ECO:0000313" key="3">
    <source>
        <dbReference type="Proteomes" id="UP001194468"/>
    </source>
</evidence>